<keyword evidence="5 9" id="KW-1133">Transmembrane helix</keyword>
<evidence type="ECO:0000256" key="9">
    <source>
        <dbReference type="SAM" id="Phobius"/>
    </source>
</evidence>
<dbReference type="InterPro" id="IPR037185">
    <property type="entry name" value="EmrE-like"/>
</dbReference>
<evidence type="ECO:0000313" key="10">
    <source>
        <dbReference type="EMBL" id="MET3790244.1"/>
    </source>
</evidence>
<protein>
    <submittedName>
        <fullName evidence="10">Small multidrug resistance pump</fullName>
    </submittedName>
</protein>
<feature type="transmembrane region" description="Helical" evidence="9">
    <location>
        <begin position="34"/>
        <end position="52"/>
    </location>
</feature>
<feature type="transmembrane region" description="Helical" evidence="9">
    <location>
        <begin position="59"/>
        <end position="80"/>
    </location>
</feature>
<comment type="similarity">
    <text evidence="7 8">Belongs to the drug/metabolite transporter (DMT) superfamily. Small multidrug resistance (SMR) (TC 2.A.7.1) family.</text>
</comment>
<dbReference type="InterPro" id="IPR000390">
    <property type="entry name" value="Small_drug/metabolite_transptr"/>
</dbReference>
<organism evidence="10 11">
    <name type="scientific">Aquamicrobium terrae</name>
    <dbReference type="NCBI Taxonomy" id="1324945"/>
    <lineage>
        <taxon>Bacteria</taxon>
        <taxon>Pseudomonadati</taxon>
        <taxon>Pseudomonadota</taxon>
        <taxon>Alphaproteobacteria</taxon>
        <taxon>Hyphomicrobiales</taxon>
        <taxon>Phyllobacteriaceae</taxon>
        <taxon>Aquamicrobium</taxon>
    </lineage>
</organism>
<feature type="transmembrane region" description="Helical" evidence="9">
    <location>
        <begin position="86"/>
        <end position="105"/>
    </location>
</feature>
<accession>A0ABV2MUS7</accession>
<dbReference type="EMBL" id="JBEPML010000001">
    <property type="protein sequence ID" value="MET3790244.1"/>
    <property type="molecule type" value="Genomic_DNA"/>
</dbReference>
<gene>
    <name evidence="10" type="ORF">ABID37_000428</name>
</gene>
<dbReference type="Gene3D" id="1.10.3730.20">
    <property type="match status" value="1"/>
</dbReference>
<evidence type="ECO:0000256" key="2">
    <source>
        <dbReference type="ARBA" id="ARBA00022448"/>
    </source>
</evidence>
<dbReference type="PANTHER" id="PTHR30561">
    <property type="entry name" value="SMR FAMILY PROTON-DEPENDENT DRUG EFFLUX TRANSPORTER SUGE"/>
    <property type="match status" value="1"/>
</dbReference>
<evidence type="ECO:0000256" key="1">
    <source>
        <dbReference type="ARBA" id="ARBA00004651"/>
    </source>
</evidence>
<keyword evidence="6 9" id="KW-0472">Membrane</keyword>
<name>A0ABV2MUS7_9HYPH</name>
<feature type="transmembrane region" description="Helical" evidence="9">
    <location>
        <begin position="5"/>
        <end position="22"/>
    </location>
</feature>
<keyword evidence="2" id="KW-0813">Transport</keyword>
<evidence type="ECO:0000256" key="3">
    <source>
        <dbReference type="ARBA" id="ARBA00022475"/>
    </source>
</evidence>
<evidence type="ECO:0000256" key="7">
    <source>
        <dbReference type="ARBA" id="ARBA00038032"/>
    </source>
</evidence>
<comment type="subcellular location">
    <subcellularLocation>
        <location evidence="1 8">Cell membrane</location>
        <topology evidence="1 8">Multi-pass membrane protein</topology>
    </subcellularLocation>
</comment>
<keyword evidence="3" id="KW-1003">Cell membrane</keyword>
<evidence type="ECO:0000313" key="11">
    <source>
        <dbReference type="Proteomes" id="UP001549076"/>
    </source>
</evidence>
<reference evidence="10 11" key="1">
    <citation type="submission" date="2024-06" db="EMBL/GenBank/DDBJ databases">
        <title>Genomic Encyclopedia of Type Strains, Phase IV (KMG-IV): sequencing the most valuable type-strain genomes for metagenomic binning, comparative biology and taxonomic classification.</title>
        <authorList>
            <person name="Goeker M."/>
        </authorList>
    </citation>
    <scope>NUCLEOTIDE SEQUENCE [LARGE SCALE GENOMIC DNA]</scope>
    <source>
        <strain evidence="10 11">DSM 27865</strain>
    </source>
</reference>
<keyword evidence="4 8" id="KW-0812">Transmembrane</keyword>
<dbReference type="SUPFAM" id="SSF103481">
    <property type="entry name" value="Multidrug resistance efflux transporter EmrE"/>
    <property type="match status" value="1"/>
</dbReference>
<dbReference type="Proteomes" id="UP001549076">
    <property type="component" value="Unassembled WGS sequence"/>
</dbReference>
<dbReference type="PANTHER" id="PTHR30561:SF1">
    <property type="entry name" value="MULTIDRUG TRANSPORTER EMRE"/>
    <property type="match status" value="1"/>
</dbReference>
<evidence type="ECO:0000256" key="8">
    <source>
        <dbReference type="RuleBase" id="RU003942"/>
    </source>
</evidence>
<evidence type="ECO:0000256" key="4">
    <source>
        <dbReference type="ARBA" id="ARBA00022692"/>
    </source>
</evidence>
<dbReference type="Pfam" id="PF00893">
    <property type="entry name" value="Multi_Drug_Res"/>
    <property type="match status" value="1"/>
</dbReference>
<dbReference type="InterPro" id="IPR045324">
    <property type="entry name" value="Small_multidrug_res"/>
</dbReference>
<keyword evidence="11" id="KW-1185">Reference proteome</keyword>
<comment type="caution">
    <text evidence="10">The sequence shown here is derived from an EMBL/GenBank/DDBJ whole genome shotgun (WGS) entry which is preliminary data.</text>
</comment>
<sequence length="111" mass="12242">MLLNYIYLLVAIMFEVVATTALKETQGFTRLVPSLVTVVGYACAFFFLALPLRTMPVGIVYAIWSGAGIIFITTIGWVWFRQMLDLPALAGMALILTGVVIINLFSKTLVH</sequence>
<evidence type="ECO:0000256" key="6">
    <source>
        <dbReference type="ARBA" id="ARBA00023136"/>
    </source>
</evidence>
<proteinExistence type="inferred from homology"/>
<evidence type="ECO:0000256" key="5">
    <source>
        <dbReference type="ARBA" id="ARBA00022989"/>
    </source>
</evidence>